<sequence>MTGDTDSNGEDRERNRPSSRTDSSMSTNTNTTTGPTTDAEQEPNETETARPDDVPDRPPVLEADDVDHSYGPVSVLENVSTTVDAGAVTALIGPNGSGKTTLLRTLAGLLEPTGGSVTYRGDDAARRIGYLPQQPAFRPGFTVLETVRFYSSLVGADEPDTAAVDRLETVGLADAADRPVEALSGGMTRLVGIAQATIGDPPVVVLDEPASGLDPGMSNHVFEIAAELAAEGTAVLLSSHDLSLVDRTADAVALLDDGRIVRQGPPASMRADLEVDSLRAVYEQSVAADAGTVRVQGVTDE</sequence>
<proteinExistence type="inferred from homology"/>
<keyword evidence="4" id="KW-0067">ATP-binding</keyword>
<dbReference type="AlphaFoldDB" id="M0LTN8"/>
<feature type="region of interest" description="Disordered" evidence="5">
    <location>
        <begin position="1"/>
        <end position="71"/>
    </location>
</feature>
<feature type="domain" description="ABC transporter" evidence="6">
    <location>
        <begin position="61"/>
        <end position="282"/>
    </location>
</feature>
<evidence type="ECO:0000256" key="4">
    <source>
        <dbReference type="ARBA" id="ARBA00022840"/>
    </source>
</evidence>
<reference evidence="7 8" key="1">
    <citation type="journal article" date="2014" name="PLoS Genet.">
        <title>Phylogenetically driven sequencing of extremely halophilic archaea reveals strategies for static and dynamic osmo-response.</title>
        <authorList>
            <person name="Becker E.A."/>
            <person name="Seitzer P.M."/>
            <person name="Tritt A."/>
            <person name="Larsen D."/>
            <person name="Krusor M."/>
            <person name="Yao A.I."/>
            <person name="Wu D."/>
            <person name="Madern D."/>
            <person name="Eisen J.A."/>
            <person name="Darling A.E."/>
            <person name="Facciotti M.T."/>
        </authorList>
    </citation>
    <scope>NUCLEOTIDE SEQUENCE [LARGE SCALE GENOMIC DNA]</scope>
    <source>
        <strain evidence="7 8">JCM 10879</strain>
    </source>
</reference>
<dbReference type="SMART" id="SM00382">
    <property type="entry name" value="AAA"/>
    <property type="match status" value="1"/>
</dbReference>
<dbReference type="Pfam" id="PF00005">
    <property type="entry name" value="ABC_tran"/>
    <property type="match status" value="1"/>
</dbReference>
<evidence type="ECO:0000259" key="6">
    <source>
        <dbReference type="PROSITE" id="PS50893"/>
    </source>
</evidence>
<keyword evidence="3" id="KW-0547">Nucleotide-binding</keyword>
<accession>M0LTN8</accession>
<evidence type="ECO:0000256" key="5">
    <source>
        <dbReference type="SAM" id="MobiDB-lite"/>
    </source>
</evidence>
<dbReference type="PANTHER" id="PTHR43335:SF4">
    <property type="entry name" value="ABC TRANSPORTER, ATP-BINDING PROTEIN"/>
    <property type="match status" value="1"/>
</dbReference>
<dbReference type="EMBL" id="AOMA01000122">
    <property type="protein sequence ID" value="EMA35465.1"/>
    <property type="molecule type" value="Genomic_DNA"/>
</dbReference>
<keyword evidence="2" id="KW-0813">Transport</keyword>
<dbReference type="InterPro" id="IPR003439">
    <property type="entry name" value="ABC_transporter-like_ATP-bd"/>
</dbReference>
<gene>
    <name evidence="7" type="ORF">C446_12257</name>
</gene>
<name>M0LTN8_9EURY</name>
<dbReference type="PROSITE" id="PS50893">
    <property type="entry name" value="ABC_TRANSPORTER_2"/>
    <property type="match status" value="1"/>
</dbReference>
<evidence type="ECO:0000313" key="7">
    <source>
        <dbReference type="EMBL" id="EMA35465.1"/>
    </source>
</evidence>
<evidence type="ECO:0000256" key="3">
    <source>
        <dbReference type="ARBA" id="ARBA00022741"/>
    </source>
</evidence>
<dbReference type="GO" id="GO:0016887">
    <property type="term" value="F:ATP hydrolysis activity"/>
    <property type="evidence" value="ECO:0007669"/>
    <property type="project" value="InterPro"/>
</dbReference>
<dbReference type="CDD" id="cd03230">
    <property type="entry name" value="ABC_DR_subfamily_A"/>
    <property type="match status" value="1"/>
</dbReference>
<dbReference type="eggNOG" id="arCOG00194">
    <property type="taxonomic scope" value="Archaea"/>
</dbReference>
<dbReference type="SUPFAM" id="SSF52540">
    <property type="entry name" value="P-loop containing nucleoside triphosphate hydrolases"/>
    <property type="match status" value="1"/>
</dbReference>
<evidence type="ECO:0000313" key="8">
    <source>
        <dbReference type="Proteomes" id="UP000011607"/>
    </source>
</evidence>
<dbReference type="InterPro" id="IPR027417">
    <property type="entry name" value="P-loop_NTPase"/>
</dbReference>
<organism evidence="7 8">
    <name type="scientific">Halobiforma nitratireducens JCM 10879</name>
    <dbReference type="NCBI Taxonomy" id="1227454"/>
    <lineage>
        <taxon>Archaea</taxon>
        <taxon>Methanobacteriati</taxon>
        <taxon>Methanobacteriota</taxon>
        <taxon>Stenosarchaea group</taxon>
        <taxon>Halobacteria</taxon>
        <taxon>Halobacteriales</taxon>
        <taxon>Natrialbaceae</taxon>
        <taxon>Halobiforma</taxon>
    </lineage>
</organism>
<dbReference type="Gene3D" id="3.40.50.300">
    <property type="entry name" value="P-loop containing nucleotide triphosphate hydrolases"/>
    <property type="match status" value="1"/>
</dbReference>
<dbReference type="STRING" id="1227454.C446_12257"/>
<dbReference type="RefSeq" id="WP_006673360.1">
    <property type="nucleotide sequence ID" value="NZ_AOMA01000122.1"/>
</dbReference>
<protein>
    <submittedName>
        <fullName evidence="7">ABC transporter</fullName>
    </submittedName>
</protein>
<feature type="compositionally biased region" description="Basic and acidic residues" evidence="5">
    <location>
        <begin position="47"/>
        <end position="56"/>
    </location>
</feature>
<evidence type="ECO:0000256" key="2">
    <source>
        <dbReference type="ARBA" id="ARBA00022448"/>
    </source>
</evidence>
<dbReference type="GO" id="GO:0005524">
    <property type="term" value="F:ATP binding"/>
    <property type="evidence" value="ECO:0007669"/>
    <property type="project" value="UniProtKB-KW"/>
</dbReference>
<dbReference type="PATRIC" id="fig|1227454.3.peg.2503"/>
<dbReference type="Proteomes" id="UP000011607">
    <property type="component" value="Unassembled WGS sequence"/>
</dbReference>
<dbReference type="PANTHER" id="PTHR43335">
    <property type="entry name" value="ABC TRANSPORTER, ATP-BINDING PROTEIN"/>
    <property type="match status" value="1"/>
</dbReference>
<comment type="caution">
    <text evidence="7">The sequence shown here is derived from an EMBL/GenBank/DDBJ whole genome shotgun (WGS) entry which is preliminary data.</text>
</comment>
<evidence type="ECO:0000256" key="1">
    <source>
        <dbReference type="ARBA" id="ARBA00005417"/>
    </source>
</evidence>
<dbReference type="InterPro" id="IPR003593">
    <property type="entry name" value="AAA+_ATPase"/>
</dbReference>
<feature type="compositionally biased region" description="Low complexity" evidence="5">
    <location>
        <begin position="18"/>
        <end position="38"/>
    </location>
</feature>
<comment type="similarity">
    <text evidence="1">Belongs to the ABC transporter superfamily.</text>
</comment>
<keyword evidence="8" id="KW-1185">Reference proteome</keyword>